<dbReference type="AlphaFoldDB" id="A0A1W2H6C0"/>
<organism evidence="1 2">
    <name type="scientific">Aquiflexum balticum DSM 16537</name>
    <dbReference type="NCBI Taxonomy" id="758820"/>
    <lineage>
        <taxon>Bacteria</taxon>
        <taxon>Pseudomonadati</taxon>
        <taxon>Bacteroidota</taxon>
        <taxon>Cytophagia</taxon>
        <taxon>Cytophagales</taxon>
        <taxon>Cyclobacteriaceae</taxon>
        <taxon>Aquiflexum</taxon>
    </lineage>
</organism>
<dbReference type="OrthoDB" id="1447122at2"/>
<gene>
    <name evidence="1" type="ORF">SAMN00777080_3084</name>
</gene>
<reference evidence="2" key="1">
    <citation type="submission" date="2017-04" db="EMBL/GenBank/DDBJ databases">
        <authorList>
            <person name="Varghese N."/>
            <person name="Submissions S."/>
        </authorList>
    </citation>
    <scope>NUCLEOTIDE SEQUENCE [LARGE SCALE GENOMIC DNA]</scope>
    <source>
        <strain evidence="2">DSM 16537</strain>
    </source>
</reference>
<name>A0A1W2H6C0_9BACT</name>
<accession>A0A1W2H6C0</accession>
<protein>
    <submittedName>
        <fullName evidence="1">HicA toxin of toxin-antitoxin</fullName>
    </submittedName>
</protein>
<keyword evidence="2" id="KW-1185">Reference proteome</keyword>
<dbReference type="EMBL" id="LT838813">
    <property type="protein sequence ID" value="SMD44463.1"/>
    <property type="molecule type" value="Genomic_DNA"/>
</dbReference>
<proteinExistence type="predicted"/>
<dbReference type="Proteomes" id="UP000192333">
    <property type="component" value="Chromosome I"/>
</dbReference>
<evidence type="ECO:0000313" key="2">
    <source>
        <dbReference type="Proteomes" id="UP000192333"/>
    </source>
</evidence>
<evidence type="ECO:0000313" key="1">
    <source>
        <dbReference type="EMBL" id="SMD44463.1"/>
    </source>
</evidence>
<sequence length="85" mass="9966">MSRIDKLIQRFCLRPKDFTYDELVKVLNHFGYDEIKKGKTAGSRRAFVKEVTKHIIRLHKPHPGNILKLYVIDYVIGELKDQGLL</sequence>
<dbReference type="STRING" id="758820.SAMN00777080_3084"/>
<dbReference type="GO" id="GO:0003729">
    <property type="term" value="F:mRNA binding"/>
    <property type="evidence" value="ECO:0007669"/>
    <property type="project" value="InterPro"/>
</dbReference>
<dbReference type="Pfam" id="PF07927">
    <property type="entry name" value="HicA_toxin"/>
    <property type="match status" value="1"/>
</dbReference>
<dbReference type="RefSeq" id="WP_084121237.1">
    <property type="nucleotide sequence ID" value="NZ_LT838813.1"/>
</dbReference>
<dbReference type="InterPro" id="IPR012933">
    <property type="entry name" value="HicA_mRNA_interferase"/>
</dbReference>